<name>A0ABV1QEE0_STRMI</name>
<sequence length="106" mass="11145">MVIAEICVKVGQVAFLDRFPSSRAESAAECECVLEMPERFGETVLAACDLAEFGVCCDLEVDVAGVLGEFGGGVRSGSASGRRRWASASLRASRTLASWSGVAVVR</sequence>
<comment type="caution">
    <text evidence="1">The sequence shown here is derived from an EMBL/GenBank/DDBJ whole genome shotgun (WGS) entry which is preliminary data.</text>
</comment>
<evidence type="ECO:0000313" key="2">
    <source>
        <dbReference type="Proteomes" id="UP001456562"/>
    </source>
</evidence>
<keyword evidence="2" id="KW-1185">Reference proteome</keyword>
<protein>
    <submittedName>
        <fullName evidence="1">Uncharacterized protein</fullName>
    </submittedName>
</protein>
<accession>A0ABV1QEE0</accession>
<gene>
    <name evidence="1" type="ORF">ABR748_35825</name>
</gene>
<reference evidence="1 2" key="1">
    <citation type="submission" date="2024-01" db="EMBL/GenBank/DDBJ databases">
        <title>Metagenomic exploration of the rhizosphere soil microbial community and their significance in facilitating the development of wild simulated ginseng.</title>
        <authorList>
            <person name="Huang J."/>
        </authorList>
    </citation>
    <scope>NUCLEOTIDE SEQUENCE [LARGE SCALE GENOMIC DNA]</scope>
    <source>
        <strain evidence="1 2">WY141</strain>
    </source>
</reference>
<organism evidence="1 2">
    <name type="scientific">Streptomyces microflavus</name>
    <name type="common">Streptomyces lipmanii</name>
    <dbReference type="NCBI Taxonomy" id="1919"/>
    <lineage>
        <taxon>Bacteria</taxon>
        <taxon>Bacillati</taxon>
        <taxon>Actinomycetota</taxon>
        <taxon>Actinomycetes</taxon>
        <taxon>Kitasatosporales</taxon>
        <taxon>Streptomycetaceae</taxon>
        <taxon>Streptomyces</taxon>
    </lineage>
</organism>
<dbReference type="EMBL" id="JBEJUE010000062">
    <property type="protein sequence ID" value="MER0429525.1"/>
    <property type="molecule type" value="Genomic_DNA"/>
</dbReference>
<evidence type="ECO:0000313" key="1">
    <source>
        <dbReference type="EMBL" id="MER0429525.1"/>
    </source>
</evidence>
<proteinExistence type="predicted"/>
<dbReference type="Proteomes" id="UP001456562">
    <property type="component" value="Unassembled WGS sequence"/>
</dbReference>